<protein>
    <submittedName>
        <fullName evidence="3">Uncharacterized protein</fullName>
    </submittedName>
</protein>
<proteinExistence type="predicted"/>
<name>A0ABS7EJW1_9GAMM</name>
<feature type="transmembrane region" description="Helical" evidence="2">
    <location>
        <begin position="229"/>
        <end position="251"/>
    </location>
</feature>
<sequence length="625" mass="69171">MAYDFGSQTLGIKNPFKTEGLLKTIAGLLVMAGGLLPLLQVASTLKDDKVLGWTYTIVGFILLSAGAHRAGVGLFQLFRYFVGRSVPTSLAYNRAESERDSAQEEKRSLRYDDEQLHSMLMGRKNSTFIEPQGWLARLIHSVMPKLVFLPFQLRNLTQSLAGMAIKVVVGLIAFGIASFIVSTGLAGQIAQLVAMPILSLILLIYLLISWRSTAKAIGSYQSHRLLKSGGVSFGALLALAILAPVIGGVYLDEVFARDIDTLTKLTEMVPLFSAWTNLALLLVTIVVVLAVVMPLLFKRMSKVTPQTEVSEYRDNMQESIHPNEIFINIENIVLANRRYKEVPNRIYRAFDPKLNEQSEGKGSFAGELLIETQPALVNQDAYSKPMKSLVTLLSQVLFVVAAGVFYSLSLDVADFTNMMIWVSDVRMNEEILSQVVTEFNGLLFVLFAWITLCFGSSALRFASHLFWGEMSFNSLLMYLKAEGTYTESKISTGMSIHDSTRSENVVVQSSITPWIITSRINSTIFATSGGTNLESPRYIMGMNKNDDELGGIVDEIKSFLKNRESIANIANEKDLENTGKIYQVNEQMRAASQHSPQQNSLGVTDEEAAGYLRANPELVEKQTES</sequence>
<organism evidence="3 4">
    <name type="scientific">Neiella holothuriorum</name>
    <dbReference type="NCBI Taxonomy" id="2870530"/>
    <lineage>
        <taxon>Bacteria</taxon>
        <taxon>Pseudomonadati</taxon>
        <taxon>Pseudomonadota</taxon>
        <taxon>Gammaproteobacteria</taxon>
        <taxon>Alteromonadales</taxon>
        <taxon>Echinimonadaceae</taxon>
        <taxon>Neiella</taxon>
    </lineage>
</organism>
<feature type="transmembrane region" description="Helical" evidence="2">
    <location>
        <begin position="53"/>
        <end position="75"/>
    </location>
</feature>
<feature type="transmembrane region" description="Helical" evidence="2">
    <location>
        <begin position="271"/>
        <end position="297"/>
    </location>
</feature>
<accession>A0ABS7EJW1</accession>
<keyword evidence="2" id="KW-0472">Membrane</keyword>
<feature type="transmembrane region" description="Helical" evidence="2">
    <location>
        <begin position="163"/>
        <end position="183"/>
    </location>
</feature>
<evidence type="ECO:0000313" key="4">
    <source>
        <dbReference type="Proteomes" id="UP001166251"/>
    </source>
</evidence>
<keyword evidence="4" id="KW-1185">Reference proteome</keyword>
<keyword evidence="2" id="KW-0812">Transmembrane</keyword>
<evidence type="ECO:0000256" key="1">
    <source>
        <dbReference type="SAM" id="MobiDB-lite"/>
    </source>
</evidence>
<keyword evidence="2" id="KW-1133">Transmembrane helix</keyword>
<evidence type="ECO:0000313" key="3">
    <source>
        <dbReference type="EMBL" id="MBW8192636.1"/>
    </source>
</evidence>
<feature type="transmembrane region" description="Helical" evidence="2">
    <location>
        <begin position="21"/>
        <end position="41"/>
    </location>
</feature>
<feature type="region of interest" description="Disordered" evidence="1">
    <location>
        <begin position="588"/>
        <end position="625"/>
    </location>
</feature>
<feature type="compositionally biased region" description="Polar residues" evidence="1">
    <location>
        <begin position="588"/>
        <end position="602"/>
    </location>
</feature>
<gene>
    <name evidence="3" type="ORF">K0504_16480</name>
</gene>
<evidence type="ECO:0000256" key="2">
    <source>
        <dbReference type="SAM" id="Phobius"/>
    </source>
</evidence>
<dbReference type="RefSeq" id="WP_220105259.1">
    <property type="nucleotide sequence ID" value="NZ_JAHZSS010000026.1"/>
</dbReference>
<feature type="transmembrane region" description="Helical" evidence="2">
    <location>
        <begin position="389"/>
        <end position="408"/>
    </location>
</feature>
<feature type="transmembrane region" description="Helical" evidence="2">
    <location>
        <begin position="442"/>
        <end position="462"/>
    </location>
</feature>
<comment type="caution">
    <text evidence="3">The sequence shown here is derived from an EMBL/GenBank/DDBJ whole genome shotgun (WGS) entry which is preliminary data.</text>
</comment>
<reference evidence="3" key="1">
    <citation type="submission" date="2021-07" db="EMBL/GenBank/DDBJ databases">
        <title>Neiella marina sp. nov., isolated from the intestinal content of sea cucumber Apostichopus japonicus.</title>
        <authorList>
            <person name="Bai X."/>
        </authorList>
    </citation>
    <scope>NUCLEOTIDE SEQUENCE</scope>
    <source>
        <strain evidence="3">126</strain>
    </source>
</reference>
<dbReference type="Proteomes" id="UP001166251">
    <property type="component" value="Unassembled WGS sequence"/>
</dbReference>
<feature type="transmembrane region" description="Helical" evidence="2">
    <location>
        <begin position="189"/>
        <end position="208"/>
    </location>
</feature>
<dbReference type="EMBL" id="JAHZSS010000026">
    <property type="protein sequence ID" value="MBW8192636.1"/>
    <property type="molecule type" value="Genomic_DNA"/>
</dbReference>